<comment type="caution">
    <text evidence="1">The sequence shown here is derived from an EMBL/GenBank/DDBJ whole genome shotgun (WGS) entry which is preliminary data.</text>
</comment>
<protein>
    <recommendedName>
        <fullName evidence="3">HTH merR-type domain-containing protein</fullName>
    </recommendedName>
</protein>
<evidence type="ECO:0000313" key="1">
    <source>
        <dbReference type="EMBL" id="GLH97360.1"/>
    </source>
</evidence>
<dbReference type="EMBL" id="BSDI01000010">
    <property type="protein sequence ID" value="GLH97360.1"/>
    <property type="molecule type" value="Genomic_DNA"/>
</dbReference>
<accession>A0ABQ5QRX1</accession>
<gene>
    <name evidence="1" type="ORF">Pa4123_26350</name>
</gene>
<dbReference type="RefSeq" id="WP_281895172.1">
    <property type="nucleotide sequence ID" value="NZ_BSDI01000010.1"/>
</dbReference>
<dbReference type="Proteomes" id="UP001144280">
    <property type="component" value="Unassembled WGS sequence"/>
</dbReference>
<name>A0ABQ5QRX1_9ACTN</name>
<keyword evidence="2" id="KW-1185">Reference proteome</keyword>
<proteinExistence type="predicted"/>
<evidence type="ECO:0008006" key="3">
    <source>
        <dbReference type="Google" id="ProtNLM"/>
    </source>
</evidence>
<reference evidence="1" key="1">
    <citation type="submission" date="2022-12" db="EMBL/GenBank/DDBJ databases">
        <title>New Phytohabitans aurantiacus sp. RD004123 nov., an actinomycete isolated from soil.</title>
        <authorList>
            <person name="Triningsih D.W."/>
            <person name="Harunari E."/>
            <person name="Igarashi Y."/>
        </authorList>
    </citation>
    <scope>NUCLEOTIDE SEQUENCE</scope>
    <source>
        <strain evidence="1">RD004123</strain>
    </source>
</reference>
<organism evidence="1 2">
    <name type="scientific">Phytohabitans aurantiacus</name>
    <dbReference type="NCBI Taxonomy" id="3016789"/>
    <lineage>
        <taxon>Bacteria</taxon>
        <taxon>Bacillati</taxon>
        <taxon>Actinomycetota</taxon>
        <taxon>Actinomycetes</taxon>
        <taxon>Micromonosporales</taxon>
        <taxon>Micromonosporaceae</taxon>
    </lineage>
</organism>
<sequence length="79" mass="8537">MITVDGRRYGTRDEIAQALGPDVTADMVRNWARRDGLPSHLAGGVAYHPLDEAAAIEARKRLATRGRPRRVDVGGTLAA</sequence>
<evidence type="ECO:0000313" key="2">
    <source>
        <dbReference type="Proteomes" id="UP001144280"/>
    </source>
</evidence>